<sequence length="550" mass="61119">VPRNRVVALQRATLNELLALVMLGPVLQTDIRVSYVPRLFRMDASPDGAGIAYASVPEAVVKELWRHGDTVAIPTPMRERIVYDVAELFGSGTFWTAAHAKLGLRCGPGAMQRLLKLCRPSVAGVLGDIARALKEAWGCQLCEPSGLSESRSSEREFYDDPLWIGELADSLGSESLQDVAEELFTRQVFTFTRPRTAATGRQEGGDTGRFDICLAAARVPKNPSRWLRLLLLLAGDIEPHPGPALQPRGPLDLQSGFAASARHKMQKSFDAFAMWLLGEFNLQLAQVLTCATTASTALRAFGLRLYAAGLQRYLLVYAITAVQDLRPQMRGSLTGAWQIDKKWQLAEPGSCRPVISAPILQGAVALALLWGWLDWAAITMLGFICMLHPSEFVNLRRCDLVLPRDAMSSDRIAYVHDEATLSYLEALYSNLPQQEQLFRGSMHTYRRQWDAVMSRLGVPHRLSDHGATPGVLRGCGATYLYLECEDVQLVAWRGRWAKMKTVEFYLQEVAANLLVQQLSDSARSRIAVLRSAARRLLFLVTKHRSDQQEC</sequence>
<proteinExistence type="predicted"/>
<protein>
    <submittedName>
        <fullName evidence="3">CarA2 protein</fullName>
    </submittedName>
</protein>
<dbReference type="GO" id="GO:0006310">
    <property type="term" value="P:DNA recombination"/>
    <property type="evidence" value="ECO:0007669"/>
    <property type="project" value="UniProtKB-KW"/>
</dbReference>
<organism evidence="3 4">
    <name type="scientific">Symbiodinium necroappetens</name>
    <dbReference type="NCBI Taxonomy" id="1628268"/>
    <lineage>
        <taxon>Eukaryota</taxon>
        <taxon>Sar</taxon>
        <taxon>Alveolata</taxon>
        <taxon>Dinophyceae</taxon>
        <taxon>Suessiales</taxon>
        <taxon>Symbiodiniaceae</taxon>
        <taxon>Symbiodinium</taxon>
    </lineage>
</organism>
<reference evidence="3" key="1">
    <citation type="submission" date="2021-02" db="EMBL/GenBank/DDBJ databases">
        <authorList>
            <person name="Dougan E. K."/>
            <person name="Rhodes N."/>
            <person name="Thang M."/>
            <person name="Chan C."/>
        </authorList>
    </citation>
    <scope>NUCLEOTIDE SEQUENCE</scope>
</reference>
<keyword evidence="4" id="KW-1185">Reference proteome</keyword>
<feature type="chain" id="PRO_5032722490" evidence="2">
    <location>
        <begin position="29"/>
        <end position="550"/>
    </location>
</feature>
<evidence type="ECO:0000313" key="3">
    <source>
        <dbReference type="EMBL" id="CAE7728840.1"/>
    </source>
</evidence>
<dbReference type="GO" id="GO:0003677">
    <property type="term" value="F:DNA binding"/>
    <property type="evidence" value="ECO:0007669"/>
    <property type="project" value="InterPro"/>
</dbReference>
<dbReference type="EMBL" id="CAJNJA010037113">
    <property type="protein sequence ID" value="CAE7728840.1"/>
    <property type="molecule type" value="Genomic_DNA"/>
</dbReference>
<evidence type="ECO:0000313" key="4">
    <source>
        <dbReference type="Proteomes" id="UP000601435"/>
    </source>
</evidence>
<comment type="caution">
    <text evidence="3">The sequence shown here is derived from an EMBL/GenBank/DDBJ whole genome shotgun (WGS) entry which is preliminary data.</text>
</comment>
<feature type="signal peptide" evidence="2">
    <location>
        <begin position="1"/>
        <end position="28"/>
    </location>
</feature>
<dbReference type="GO" id="GO:0015074">
    <property type="term" value="P:DNA integration"/>
    <property type="evidence" value="ECO:0007669"/>
    <property type="project" value="InterPro"/>
</dbReference>
<dbReference type="InterPro" id="IPR013762">
    <property type="entry name" value="Integrase-like_cat_sf"/>
</dbReference>
<gene>
    <name evidence="3" type="primary">carA2</name>
    <name evidence="3" type="ORF">SNEC2469_LOCUS21056</name>
</gene>
<evidence type="ECO:0000256" key="1">
    <source>
        <dbReference type="ARBA" id="ARBA00023172"/>
    </source>
</evidence>
<dbReference type="Proteomes" id="UP000601435">
    <property type="component" value="Unassembled WGS sequence"/>
</dbReference>
<accession>A0A812X834</accession>
<feature type="non-terminal residue" evidence="3">
    <location>
        <position position="550"/>
    </location>
</feature>
<keyword evidence="1" id="KW-0233">DNA recombination</keyword>
<dbReference type="AlphaFoldDB" id="A0A812X834"/>
<dbReference type="InterPro" id="IPR011010">
    <property type="entry name" value="DNA_brk_join_enz"/>
</dbReference>
<dbReference type="SUPFAM" id="SSF56349">
    <property type="entry name" value="DNA breaking-rejoining enzymes"/>
    <property type="match status" value="1"/>
</dbReference>
<evidence type="ECO:0000256" key="2">
    <source>
        <dbReference type="SAM" id="SignalP"/>
    </source>
</evidence>
<keyword evidence="2" id="KW-0732">Signal</keyword>
<dbReference type="Gene3D" id="1.10.443.10">
    <property type="entry name" value="Intergrase catalytic core"/>
    <property type="match status" value="1"/>
</dbReference>
<name>A0A812X834_9DINO</name>